<evidence type="ECO:0000256" key="4">
    <source>
        <dbReference type="ARBA" id="ARBA00022454"/>
    </source>
</evidence>
<comment type="similarity">
    <text evidence="3">Belongs to the HPF1 family.</text>
</comment>
<feature type="domain" description="PBZ-type" evidence="8">
    <location>
        <begin position="14"/>
        <end position="35"/>
    </location>
</feature>
<keyword evidence="6" id="KW-0175">Coiled coil</keyword>
<dbReference type="GO" id="GO:0072572">
    <property type="term" value="F:poly-ADP-D-ribose binding"/>
    <property type="evidence" value="ECO:0007669"/>
    <property type="project" value="TreeGrafter"/>
</dbReference>
<dbReference type="Pfam" id="PF10228">
    <property type="entry name" value="HPF1"/>
    <property type="match status" value="1"/>
</dbReference>
<feature type="compositionally biased region" description="Acidic residues" evidence="7">
    <location>
        <begin position="110"/>
        <end position="122"/>
    </location>
</feature>
<dbReference type="GO" id="GO:0005694">
    <property type="term" value="C:chromosome"/>
    <property type="evidence" value="ECO:0007669"/>
    <property type="project" value="UniProtKB-SubCell"/>
</dbReference>
<dbReference type="AlphaFoldDB" id="A0AAE0YVE2"/>
<reference evidence="9" key="1">
    <citation type="journal article" date="2023" name="G3 (Bethesda)">
        <title>A reference genome for the long-term kleptoplast-retaining sea slug Elysia crispata morphotype clarki.</title>
        <authorList>
            <person name="Eastman K.E."/>
            <person name="Pendleton A.L."/>
            <person name="Shaikh M.A."/>
            <person name="Suttiyut T."/>
            <person name="Ogas R."/>
            <person name="Tomko P."/>
            <person name="Gavelis G."/>
            <person name="Widhalm J.R."/>
            <person name="Wisecaver J.H."/>
        </authorList>
    </citation>
    <scope>NUCLEOTIDE SEQUENCE</scope>
    <source>
        <strain evidence="9">ECLA1</strain>
    </source>
</reference>
<comment type="caution">
    <text evidence="9">The sequence shown here is derived from an EMBL/GenBank/DDBJ whole genome shotgun (WGS) entry which is preliminary data.</text>
</comment>
<dbReference type="Pfam" id="PF10283">
    <property type="entry name" value="zf-CCHH"/>
    <property type="match status" value="1"/>
</dbReference>
<evidence type="ECO:0000256" key="1">
    <source>
        <dbReference type="ARBA" id="ARBA00004123"/>
    </source>
</evidence>
<dbReference type="PANTHER" id="PTHR13386">
    <property type="entry name" value="HISTONE PARYLATION FACTOR 1"/>
    <property type="match status" value="1"/>
</dbReference>
<keyword evidence="5" id="KW-0539">Nucleus</keyword>
<evidence type="ECO:0000256" key="5">
    <source>
        <dbReference type="ARBA" id="ARBA00023242"/>
    </source>
</evidence>
<evidence type="ECO:0000256" key="2">
    <source>
        <dbReference type="ARBA" id="ARBA00004286"/>
    </source>
</evidence>
<dbReference type="InterPro" id="IPR019361">
    <property type="entry name" value="HPF1"/>
</dbReference>
<gene>
    <name evidence="9" type="ORF">RRG08_027122</name>
</gene>
<protein>
    <recommendedName>
        <fullName evidence="8">PBZ-type domain-containing protein</fullName>
    </recommendedName>
</protein>
<keyword evidence="4" id="KW-0158">Chromosome</keyword>
<name>A0AAE0YVE2_9GAST</name>
<evidence type="ECO:0000256" key="7">
    <source>
        <dbReference type="SAM" id="MobiDB-lite"/>
    </source>
</evidence>
<dbReference type="EMBL" id="JAWDGP010005328">
    <property type="protein sequence ID" value="KAK3757760.1"/>
    <property type="molecule type" value="Genomic_DNA"/>
</dbReference>
<evidence type="ECO:0000313" key="9">
    <source>
        <dbReference type="EMBL" id="KAK3757760.1"/>
    </source>
</evidence>
<dbReference type="GO" id="GO:0005634">
    <property type="term" value="C:nucleus"/>
    <property type="evidence" value="ECO:0007669"/>
    <property type="project" value="UniProtKB-SubCell"/>
</dbReference>
<evidence type="ECO:0000313" key="10">
    <source>
        <dbReference type="Proteomes" id="UP001283361"/>
    </source>
</evidence>
<dbReference type="PANTHER" id="PTHR13386:SF1">
    <property type="entry name" value="HISTONE PARYLATION FACTOR 1"/>
    <property type="match status" value="1"/>
</dbReference>
<comment type="subcellular location">
    <subcellularLocation>
        <location evidence="2">Chromosome</location>
    </subcellularLocation>
    <subcellularLocation>
        <location evidence="1">Nucleus</location>
    </subcellularLocation>
</comment>
<feature type="compositionally biased region" description="Basic and acidic residues" evidence="7">
    <location>
        <begin position="27"/>
        <end position="45"/>
    </location>
</feature>
<feature type="region of interest" description="Disordered" evidence="7">
    <location>
        <begin position="1"/>
        <end position="126"/>
    </location>
</feature>
<dbReference type="GO" id="GO:0042393">
    <property type="term" value="F:histone binding"/>
    <property type="evidence" value="ECO:0007669"/>
    <property type="project" value="InterPro"/>
</dbReference>
<accession>A0AAE0YVE2</accession>
<feature type="coiled-coil region" evidence="6">
    <location>
        <begin position="283"/>
        <end position="310"/>
    </location>
</feature>
<evidence type="ECO:0000256" key="3">
    <source>
        <dbReference type="ARBA" id="ARBA00010803"/>
    </source>
</evidence>
<dbReference type="InterPro" id="IPR019406">
    <property type="entry name" value="APLF_PBZ"/>
</dbReference>
<sequence length="449" mass="51239">MAAPAKATNSQLACKYGKKCYRRNPQHLKDYSHPKEDKSVNDSDLKMGSSEDIPVQKKQRRTIQDFFSPSDNNRKEAKNPEKSPPSKKLKTDSQETQEAEVEKDKSMQQDVDDAHEDNEDSSAEAPVYLDDVKECIKETFLLEMPDDFYQFWDFCKQCNRLDPRSALRKSLKLCLTGPFDILSGRHNQVTQNKHGRRPNFLLHQRFYYDPPEFQTVLLSDGDDKFHIGYFRDDPKEGPVFMASNNPRSTSSSKEKLVQCGDNVFAAVHIHATQVLKSEKGEKKRGIEQLIQSIEKEAKKLNLSLASVTKSMKERQKKVNCPTFHGAGMVVPVDDNEVGYRPVPETQKDLKAMLKRIVEGETEAKREQASEALQEIITFIQFANDECDYGEGLELGLCLFSYGSKELHPQISCLLPLAYQLLDRPQFQKIIEAHLKCRRGIGESVDELQI</sequence>
<evidence type="ECO:0000259" key="8">
    <source>
        <dbReference type="Pfam" id="PF10283"/>
    </source>
</evidence>
<evidence type="ECO:0000256" key="6">
    <source>
        <dbReference type="SAM" id="Coils"/>
    </source>
</evidence>
<feature type="compositionally biased region" description="Basic and acidic residues" evidence="7">
    <location>
        <begin position="72"/>
        <end position="81"/>
    </location>
</feature>
<organism evidence="9 10">
    <name type="scientific">Elysia crispata</name>
    <name type="common">lettuce slug</name>
    <dbReference type="NCBI Taxonomy" id="231223"/>
    <lineage>
        <taxon>Eukaryota</taxon>
        <taxon>Metazoa</taxon>
        <taxon>Spiralia</taxon>
        <taxon>Lophotrochozoa</taxon>
        <taxon>Mollusca</taxon>
        <taxon>Gastropoda</taxon>
        <taxon>Heterobranchia</taxon>
        <taxon>Euthyneura</taxon>
        <taxon>Panpulmonata</taxon>
        <taxon>Sacoglossa</taxon>
        <taxon>Placobranchoidea</taxon>
        <taxon>Plakobranchidae</taxon>
        <taxon>Elysia</taxon>
    </lineage>
</organism>
<keyword evidence="10" id="KW-1185">Reference proteome</keyword>
<dbReference type="GO" id="GO:0006974">
    <property type="term" value="P:DNA damage response"/>
    <property type="evidence" value="ECO:0007669"/>
    <property type="project" value="InterPro"/>
</dbReference>
<dbReference type="Proteomes" id="UP001283361">
    <property type="component" value="Unassembled WGS sequence"/>
</dbReference>
<proteinExistence type="inferred from homology"/>
<feature type="compositionally biased region" description="Basic residues" evidence="7">
    <location>
        <begin position="16"/>
        <end position="26"/>
    </location>
</feature>